<keyword evidence="5 19" id="KW-0812">Transmembrane</keyword>
<proteinExistence type="inferred from homology"/>
<feature type="transmembrane region" description="Helical" evidence="19">
    <location>
        <begin position="161"/>
        <end position="179"/>
    </location>
</feature>
<evidence type="ECO:0000256" key="19">
    <source>
        <dbReference type="RuleBase" id="RU367081"/>
    </source>
</evidence>
<comment type="catalytic activity">
    <reaction evidence="18 19">
        <text>a di-trans,poly-cis-dolichal + NADP(+) = a di-trans,poly-cis-polyprenal + NADPH + H(+)</text>
        <dbReference type="Rhea" id="RHEA:80727"/>
        <dbReference type="Rhea" id="RHEA-COMP:19536"/>
        <dbReference type="Rhea" id="RHEA-COMP:19537"/>
        <dbReference type="ChEBI" id="CHEBI:15378"/>
        <dbReference type="ChEBI" id="CHEBI:57783"/>
        <dbReference type="ChEBI" id="CHEBI:58349"/>
        <dbReference type="ChEBI" id="CHEBI:231623"/>
        <dbReference type="ChEBI" id="CHEBI:231637"/>
        <dbReference type="EC" id="1.3.1.94"/>
    </reaction>
    <physiologicalReaction direction="right-to-left" evidence="18 19">
        <dbReference type="Rhea" id="RHEA:80729"/>
    </physiologicalReaction>
</comment>
<dbReference type="OMA" id="RFYETNF"/>
<evidence type="ECO:0000313" key="22">
    <source>
        <dbReference type="Proteomes" id="UP000265140"/>
    </source>
</evidence>
<dbReference type="PROSITE" id="PS50244">
    <property type="entry name" value="S5A_REDUCTASE"/>
    <property type="match status" value="1"/>
</dbReference>
<dbReference type="FunFam" id="1.20.120.1630:FF:000021">
    <property type="entry name" value="Polyprenol reductase 1"/>
    <property type="match status" value="1"/>
</dbReference>
<reference evidence="21" key="4">
    <citation type="submission" date="2025-09" db="UniProtKB">
        <authorList>
            <consortium name="Ensembl"/>
        </authorList>
    </citation>
    <scope>IDENTIFICATION</scope>
</reference>
<dbReference type="UniPathway" id="UPA00378"/>
<comment type="function">
    <text evidence="12">Plays a key role in early steps of protein N-linked glycosylation by being involved in the conversion of polyprenol into dolichol. Acts as a polyprenal reductase that mediates the reduction of polyprenal into dolichal in a NADP-dependent mechanism. Dolichols are required for the synthesis of dolichol-linked monosaccharides and the oligosaccharide precursor used for N-glycosylation. Also able to convert testosterone (T) into 5-alpha-dihydrotestosterone (DHT).</text>
</comment>
<dbReference type="GO" id="GO:0006488">
    <property type="term" value="P:dolichol-linked oligosaccharide biosynthetic process"/>
    <property type="evidence" value="ECO:0007669"/>
    <property type="project" value="UniProtKB-UniRule"/>
</dbReference>
<evidence type="ECO:0000313" key="21">
    <source>
        <dbReference type="Ensembl" id="ENSELUP00000027961.1"/>
    </source>
</evidence>
<keyword evidence="9 19" id="KW-0560">Oxidoreductase</keyword>
<dbReference type="PANTHER" id="PTHR14624">
    <property type="entry name" value="DFG10 PROTEIN"/>
    <property type="match status" value="1"/>
</dbReference>
<keyword evidence="22" id="KW-1185">Reference proteome</keyword>
<evidence type="ECO:0000256" key="9">
    <source>
        <dbReference type="ARBA" id="ARBA00023002"/>
    </source>
</evidence>
<dbReference type="Gene3D" id="1.20.120.1630">
    <property type="match status" value="1"/>
</dbReference>
<feature type="transmembrane region" description="Helical" evidence="19">
    <location>
        <begin position="199"/>
        <end position="216"/>
    </location>
</feature>
<evidence type="ECO:0000256" key="4">
    <source>
        <dbReference type="ARBA" id="ARBA00012522"/>
    </source>
</evidence>
<evidence type="ECO:0000256" key="10">
    <source>
        <dbReference type="ARBA" id="ARBA00023098"/>
    </source>
</evidence>
<evidence type="ECO:0000256" key="8">
    <source>
        <dbReference type="ARBA" id="ARBA00022989"/>
    </source>
</evidence>
<dbReference type="InterPro" id="IPR039698">
    <property type="entry name" value="Dfg10/SRD5A3"/>
</dbReference>
<evidence type="ECO:0000256" key="13">
    <source>
        <dbReference type="ARBA" id="ARBA00046320"/>
    </source>
</evidence>
<dbReference type="FunCoup" id="A0A3P8ZGS6">
    <property type="interactions" value="648"/>
</dbReference>
<comment type="similarity">
    <text evidence="13 19">Belongs to the steroid 5-alpha reductase family. Polyprenal reductase subfamily.</text>
</comment>
<protein>
    <recommendedName>
        <fullName evidence="14 19">Polyprenal reductase</fullName>
        <ecNumber evidence="3 19">1.3.1.22</ecNumber>
        <ecNumber evidence="4 19">1.3.1.94</ecNumber>
    </recommendedName>
</protein>
<dbReference type="InParanoid" id="A0A3P8ZGS6"/>
<reference evidence="21" key="3">
    <citation type="submission" date="2025-08" db="UniProtKB">
        <authorList>
            <consortium name="Ensembl"/>
        </authorList>
    </citation>
    <scope>IDENTIFICATION</scope>
</reference>
<feature type="transmembrane region" description="Helical" evidence="19">
    <location>
        <begin position="79"/>
        <end position="101"/>
    </location>
</feature>
<comment type="pathway">
    <text evidence="2 19">Protein modification; protein glycosylation.</text>
</comment>
<dbReference type="Ensembl" id="ENSELUT00000014619.3">
    <property type="protein sequence ID" value="ENSELUP00000027961.1"/>
    <property type="gene ID" value="ENSELUG00000004363.3"/>
</dbReference>
<dbReference type="Proteomes" id="UP000265140">
    <property type="component" value="Chromosome 8"/>
</dbReference>
<dbReference type="Bgee" id="ENSELUG00000004363">
    <property type="expression patterns" value="Expressed in liver and 14 other cell types or tissues"/>
</dbReference>
<dbReference type="OrthoDB" id="541710at2759"/>
<dbReference type="Pfam" id="PF02544">
    <property type="entry name" value="Steroid_dh"/>
    <property type="match status" value="1"/>
</dbReference>
<evidence type="ECO:0000256" key="14">
    <source>
        <dbReference type="ARBA" id="ARBA00047186"/>
    </source>
</evidence>
<feature type="domain" description="3-oxo-5-alpha-steroid 4-dehydrogenase C-terminal" evidence="20">
    <location>
        <begin position="201"/>
        <end position="318"/>
    </location>
</feature>
<dbReference type="GO" id="GO:0047751">
    <property type="term" value="F:3-oxo-5-alpha-steroid 4-dehydrogenase (NADP+) activity"/>
    <property type="evidence" value="ECO:0007669"/>
    <property type="project" value="UniProtKB-UniRule"/>
</dbReference>
<comment type="catalytic activity">
    <reaction evidence="17">
        <text>17beta-hydroxy-5alpha-androstan-3-one + NADP(+) = testosterone + NADPH + H(+)</text>
        <dbReference type="Rhea" id="RHEA:50820"/>
        <dbReference type="ChEBI" id="CHEBI:15378"/>
        <dbReference type="ChEBI" id="CHEBI:16330"/>
        <dbReference type="ChEBI" id="CHEBI:17347"/>
        <dbReference type="ChEBI" id="CHEBI:57783"/>
        <dbReference type="ChEBI" id="CHEBI:58349"/>
        <dbReference type="EC" id="1.3.1.22"/>
    </reaction>
    <physiologicalReaction direction="right-to-left" evidence="17">
        <dbReference type="Rhea" id="RHEA:50822"/>
    </physiologicalReaction>
</comment>
<dbReference type="EC" id="1.3.1.22" evidence="3 19"/>
<dbReference type="GO" id="GO:0160198">
    <property type="term" value="F:polyprenal reductase activity"/>
    <property type="evidence" value="ECO:0007669"/>
    <property type="project" value="UniProtKB-EC"/>
</dbReference>
<dbReference type="GeneID" id="105011840"/>
<comment type="catalytic activity">
    <reaction evidence="15">
        <text>androst-4-ene-3,17-dione + NADPH + H(+) = 5alpha-androstan-3,17-dione + NADP(+)</text>
        <dbReference type="Rhea" id="RHEA:50816"/>
        <dbReference type="ChEBI" id="CHEBI:15378"/>
        <dbReference type="ChEBI" id="CHEBI:15994"/>
        <dbReference type="ChEBI" id="CHEBI:16422"/>
        <dbReference type="ChEBI" id="CHEBI:57783"/>
        <dbReference type="ChEBI" id="CHEBI:58349"/>
    </reaction>
    <physiologicalReaction direction="right-to-left" evidence="15">
        <dbReference type="Rhea" id="RHEA:50818"/>
    </physiologicalReaction>
</comment>
<evidence type="ECO:0000256" key="18">
    <source>
        <dbReference type="ARBA" id="ARBA00049427"/>
    </source>
</evidence>
<dbReference type="STRING" id="8010.ENSELUP00000027961"/>
<evidence type="ECO:0000256" key="3">
    <source>
        <dbReference type="ARBA" id="ARBA00012049"/>
    </source>
</evidence>
<evidence type="ECO:0000256" key="7">
    <source>
        <dbReference type="ARBA" id="ARBA00022857"/>
    </source>
</evidence>
<keyword evidence="10" id="KW-0443">Lipid metabolism</keyword>
<evidence type="ECO:0000256" key="16">
    <source>
        <dbReference type="ARBA" id="ARBA00048765"/>
    </source>
</evidence>
<comment type="subcellular location">
    <subcellularLocation>
        <location evidence="1">Endoplasmic reticulum membrane</location>
        <topology evidence="1">Multi-pass membrane protein</topology>
    </subcellularLocation>
</comment>
<dbReference type="InterPro" id="IPR001104">
    <property type="entry name" value="3-oxo-5_a-steroid_4-DH_C"/>
</dbReference>
<evidence type="ECO:0000256" key="2">
    <source>
        <dbReference type="ARBA" id="ARBA00004922"/>
    </source>
</evidence>
<accession>A0A3P8ZGS6</accession>
<evidence type="ECO:0000256" key="6">
    <source>
        <dbReference type="ARBA" id="ARBA00022824"/>
    </source>
</evidence>
<organism evidence="21 22">
    <name type="scientific">Esox lucius</name>
    <name type="common">Northern pike</name>
    <dbReference type="NCBI Taxonomy" id="8010"/>
    <lineage>
        <taxon>Eukaryota</taxon>
        <taxon>Metazoa</taxon>
        <taxon>Chordata</taxon>
        <taxon>Craniata</taxon>
        <taxon>Vertebrata</taxon>
        <taxon>Euteleostomi</taxon>
        <taxon>Actinopterygii</taxon>
        <taxon>Neopterygii</taxon>
        <taxon>Teleostei</taxon>
        <taxon>Protacanthopterygii</taxon>
        <taxon>Esociformes</taxon>
        <taxon>Esocidae</taxon>
        <taxon>Esox</taxon>
    </lineage>
</organism>
<evidence type="ECO:0000256" key="5">
    <source>
        <dbReference type="ARBA" id="ARBA00022692"/>
    </source>
</evidence>
<evidence type="ECO:0000256" key="15">
    <source>
        <dbReference type="ARBA" id="ARBA00048095"/>
    </source>
</evidence>
<dbReference type="EC" id="1.3.1.94" evidence="4 19"/>
<keyword evidence="6 19" id="KW-0256">Endoplasmic reticulum</keyword>
<dbReference type="CTD" id="79644"/>
<sequence>MPKLLGLSVVDLLWLSLALCFLLAFCVHRLTLHLPTRYEKSKVNILFQDVIRYGKTKGLLKREHWQHVFDIPKRWFWHFYAISIGWNGLLIVLSFHVIVWGQQFPSWLTDILRYLTGGPVAVKRVPQVSTVLVQLLLWVHSLRRLLECHLVSVYSDGVIHIVQYLFGLGYYILLGLTALCSDPLITEDGSPGFPLLSQLQWYHVTGMVIFSWASLLQHRSLVLLARLRTRGSGTVETLAHRVPRGGWFELVSCPHYFAELLIYASLGIVSTSHTLTWWLVFLYVLFNQALAAQLCHEFYRNRFQSYPKHRKAFIPYLL</sequence>
<dbReference type="GO" id="GO:0102389">
    <property type="term" value="F:polyprenol reductase activity"/>
    <property type="evidence" value="ECO:0007669"/>
    <property type="project" value="UniProtKB-UniRule"/>
</dbReference>
<comment type="catalytic activity">
    <reaction evidence="16">
        <text>a 3-oxo-5alpha-steroid + NADP(+) = a 3-oxo-Delta(4)-steroid + NADPH + H(+)</text>
        <dbReference type="Rhea" id="RHEA:54384"/>
        <dbReference type="ChEBI" id="CHEBI:13601"/>
        <dbReference type="ChEBI" id="CHEBI:15378"/>
        <dbReference type="ChEBI" id="CHEBI:47909"/>
        <dbReference type="ChEBI" id="CHEBI:57783"/>
        <dbReference type="ChEBI" id="CHEBI:58349"/>
        <dbReference type="EC" id="1.3.1.22"/>
    </reaction>
    <physiologicalReaction direction="right-to-left" evidence="16">
        <dbReference type="Rhea" id="RHEA:54386"/>
    </physiologicalReaction>
</comment>
<reference evidence="21" key="2">
    <citation type="submission" date="2020-02" db="EMBL/GenBank/DDBJ databases">
        <title>Esox lucius (northern pike) genome, fEsoLuc1, primary haplotype.</title>
        <authorList>
            <person name="Myers G."/>
            <person name="Karagic N."/>
            <person name="Meyer A."/>
            <person name="Pippel M."/>
            <person name="Reichard M."/>
            <person name="Winkler S."/>
            <person name="Tracey A."/>
            <person name="Sims Y."/>
            <person name="Howe K."/>
            <person name="Rhie A."/>
            <person name="Formenti G."/>
            <person name="Durbin R."/>
            <person name="Fedrigo O."/>
            <person name="Jarvis E.D."/>
        </authorList>
    </citation>
    <scope>NUCLEOTIDE SEQUENCE [LARGE SCALE GENOMIC DNA]</scope>
</reference>
<keyword evidence="7 19" id="KW-0521">NADP</keyword>
<evidence type="ECO:0000256" key="12">
    <source>
        <dbReference type="ARBA" id="ARBA00045898"/>
    </source>
</evidence>
<dbReference type="KEGG" id="els:105011840"/>
<evidence type="ECO:0000256" key="1">
    <source>
        <dbReference type="ARBA" id="ARBA00004477"/>
    </source>
</evidence>
<name>A0A3P8ZGS6_ESOLU</name>
<reference evidence="22" key="1">
    <citation type="journal article" date="2014" name="PLoS ONE">
        <title>The genome and linkage map of the northern pike (Esox lucius): conserved synteny revealed between the salmonid sister group and the Neoteleostei.</title>
        <authorList>
            <person name="Rondeau E.B."/>
            <person name="Minkley D.R."/>
            <person name="Leong J.S."/>
            <person name="Messmer A.M."/>
            <person name="Jantzen J.R."/>
            <person name="von Schalburg K.R."/>
            <person name="Lemon C."/>
            <person name="Bird N.H."/>
            <person name="Koop B.F."/>
        </authorList>
    </citation>
    <scope>NUCLEOTIDE SEQUENCE</scope>
</reference>
<dbReference type="GO" id="GO:0005789">
    <property type="term" value="C:endoplasmic reticulum membrane"/>
    <property type="evidence" value="ECO:0007669"/>
    <property type="project" value="UniProtKB-SubCell"/>
</dbReference>
<dbReference type="GO" id="GO:0016095">
    <property type="term" value="P:polyprenol catabolic process"/>
    <property type="evidence" value="ECO:0007669"/>
    <property type="project" value="UniProtKB-UniRule"/>
</dbReference>
<feature type="transmembrane region" description="Helical" evidence="19">
    <location>
        <begin position="12"/>
        <end position="32"/>
    </location>
</feature>
<evidence type="ECO:0000259" key="20">
    <source>
        <dbReference type="Pfam" id="PF02544"/>
    </source>
</evidence>
<evidence type="ECO:0000256" key="17">
    <source>
        <dbReference type="ARBA" id="ARBA00049397"/>
    </source>
</evidence>
<keyword evidence="8 19" id="KW-1133">Transmembrane helix</keyword>
<dbReference type="GeneTree" id="ENSGT00500000044920"/>
<dbReference type="AlphaFoldDB" id="A0A3P8ZGS6"/>
<dbReference type="PANTHER" id="PTHR14624:SF0">
    <property type="entry name" value="POLYPRENOL REDUCTASE"/>
    <property type="match status" value="1"/>
</dbReference>
<keyword evidence="11 19" id="KW-0472">Membrane</keyword>
<dbReference type="RefSeq" id="XP_010870538.1">
    <property type="nucleotide sequence ID" value="XM_010872236.3"/>
</dbReference>
<evidence type="ECO:0000256" key="11">
    <source>
        <dbReference type="ARBA" id="ARBA00023136"/>
    </source>
</evidence>